<dbReference type="Proteomes" id="UP000186917">
    <property type="component" value="Unassembled WGS sequence"/>
</dbReference>
<dbReference type="EMBL" id="FTOR01000005">
    <property type="protein sequence ID" value="SIT22178.1"/>
    <property type="molecule type" value="Genomic_DNA"/>
</dbReference>
<dbReference type="RefSeq" id="WP_076380086.1">
    <property type="nucleotide sequence ID" value="NZ_AP017422.1"/>
</dbReference>
<proteinExistence type="inferred from homology"/>
<dbReference type="KEGG" id="fln:FLA_1296"/>
<organism evidence="5 6">
    <name type="scientific">Filimonas lacunae</name>
    <dbReference type="NCBI Taxonomy" id="477680"/>
    <lineage>
        <taxon>Bacteria</taxon>
        <taxon>Pseudomonadati</taxon>
        <taxon>Bacteroidota</taxon>
        <taxon>Chitinophagia</taxon>
        <taxon>Chitinophagales</taxon>
        <taxon>Chitinophagaceae</taxon>
        <taxon>Filimonas</taxon>
    </lineage>
</organism>
<dbReference type="CDD" id="cd18821">
    <property type="entry name" value="GH43_Pc3Gal43A-like"/>
    <property type="match status" value="1"/>
</dbReference>
<dbReference type="GO" id="GO:0005975">
    <property type="term" value="P:carbohydrate metabolic process"/>
    <property type="evidence" value="ECO:0007669"/>
    <property type="project" value="InterPro"/>
</dbReference>
<dbReference type="STRING" id="477680.SAMN05421788_105252"/>
<name>A0A173MCS8_9BACT</name>
<comment type="similarity">
    <text evidence="1 4">Belongs to the glycosyl hydrolase 43 family.</text>
</comment>
<dbReference type="InterPro" id="IPR023296">
    <property type="entry name" value="Glyco_hydro_beta-prop_sf"/>
</dbReference>
<keyword evidence="3 4" id="KW-0326">Glycosidase</keyword>
<gene>
    <name evidence="5" type="ORF">SAMN05421788_105252</name>
</gene>
<sequence>MNKNVLLACVFVVCKSLCAQQQGIHPGEVWPDTKGNHIQAHGGGIIKVADTYYWYGEERAQGLDTGFRYVSGYSSKDLTHWTFMGDVLKLTDPENLGAHWILERPKVFYHKAAKKYVMYFHLDNHNYKFARVGVAVSDKPGGPFSYVKSFRPLGLESRDIGQFIDDDGTPYLIFESRPSKGFYIASLSADYREVDKQISFIHAPLEGGAIVHYKGLYYAIGSALTGWKPNPNKYATAASLAGPWSDFKDIAPPATNTYQSQSTLLLKVEGKDSTTVIFMADQWRPATQWDSRYLWMPVEMSGEKLWLPEPKPWKLNVKKGTWEYLEQK</sequence>
<dbReference type="Gene3D" id="2.115.10.20">
    <property type="entry name" value="Glycosyl hydrolase domain, family 43"/>
    <property type="match status" value="1"/>
</dbReference>
<keyword evidence="2 4" id="KW-0378">Hydrolase</keyword>
<accession>A0A173MCS8</accession>
<dbReference type="GO" id="GO:0004553">
    <property type="term" value="F:hydrolase activity, hydrolyzing O-glycosyl compounds"/>
    <property type="evidence" value="ECO:0007669"/>
    <property type="project" value="InterPro"/>
</dbReference>
<protein>
    <submittedName>
        <fullName evidence="5">Glycosyl hydrolases family 43</fullName>
    </submittedName>
</protein>
<dbReference type="SUPFAM" id="SSF75005">
    <property type="entry name" value="Arabinanase/levansucrase/invertase"/>
    <property type="match status" value="1"/>
</dbReference>
<dbReference type="InterPro" id="IPR006710">
    <property type="entry name" value="Glyco_hydro_43"/>
</dbReference>
<evidence type="ECO:0000313" key="5">
    <source>
        <dbReference type="EMBL" id="SIT22178.1"/>
    </source>
</evidence>
<dbReference type="Pfam" id="PF04616">
    <property type="entry name" value="Glyco_hydro_43"/>
    <property type="match status" value="1"/>
</dbReference>
<dbReference type="PANTHER" id="PTHR22925:SF3">
    <property type="entry name" value="GLYCOSYL HYDROLASE FAMILY PROTEIN 43"/>
    <property type="match status" value="1"/>
</dbReference>
<dbReference type="AlphaFoldDB" id="A0A173MCS8"/>
<evidence type="ECO:0000313" key="6">
    <source>
        <dbReference type="Proteomes" id="UP000186917"/>
    </source>
</evidence>
<keyword evidence="6" id="KW-1185">Reference proteome</keyword>
<evidence type="ECO:0000256" key="3">
    <source>
        <dbReference type="ARBA" id="ARBA00023295"/>
    </source>
</evidence>
<dbReference type="OrthoDB" id="273314at2"/>
<evidence type="ECO:0000256" key="2">
    <source>
        <dbReference type="ARBA" id="ARBA00022801"/>
    </source>
</evidence>
<evidence type="ECO:0000256" key="4">
    <source>
        <dbReference type="RuleBase" id="RU361187"/>
    </source>
</evidence>
<reference evidence="6" key="1">
    <citation type="submission" date="2017-01" db="EMBL/GenBank/DDBJ databases">
        <authorList>
            <person name="Varghese N."/>
            <person name="Submissions S."/>
        </authorList>
    </citation>
    <scope>NUCLEOTIDE SEQUENCE [LARGE SCALE GENOMIC DNA]</scope>
    <source>
        <strain evidence="6">DSM 21054</strain>
    </source>
</reference>
<dbReference type="PANTHER" id="PTHR22925">
    <property type="entry name" value="GLYCOSYL HYDROLASE 43 FAMILY MEMBER"/>
    <property type="match status" value="1"/>
</dbReference>
<evidence type="ECO:0000256" key="1">
    <source>
        <dbReference type="ARBA" id="ARBA00009865"/>
    </source>
</evidence>